<organism evidence="3 4">
    <name type="scientific">Agrobacterium genomosp. 2 str. CFBP 5494</name>
    <dbReference type="NCBI Taxonomy" id="1183436"/>
    <lineage>
        <taxon>Bacteria</taxon>
        <taxon>Pseudomonadati</taxon>
        <taxon>Pseudomonadota</taxon>
        <taxon>Alphaproteobacteria</taxon>
        <taxon>Hyphomicrobiales</taxon>
        <taxon>Rhizobiaceae</taxon>
        <taxon>Rhizobium/Agrobacterium group</taxon>
        <taxon>Agrobacterium</taxon>
        <taxon>Agrobacterium tumefaciens complex</taxon>
    </lineage>
</organism>
<evidence type="ECO:0000256" key="1">
    <source>
        <dbReference type="SAM" id="Coils"/>
    </source>
</evidence>
<dbReference type="EMBL" id="FBVY01000013">
    <property type="protein sequence ID" value="CUW91110.1"/>
    <property type="molecule type" value="Genomic_DNA"/>
</dbReference>
<protein>
    <submittedName>
        <fullName evidence="3">Uncharacterized protein</fullName>
    </submittedName>
</protein>
<dbReference type="Proteomes" id="UP000191933">
    <property type="component" value="Unassembled WGS sequence"/>
</dbReference>
<keyword evidence="1" id="KW-0175">Coiled coil</keyword>
<feature type="coiled-coil region" evidence="1">
    <location>
        <begin position="204"/>
        <end position="231"/>
    </location>
</feature>
<reference evidence="3 4" key="1">
    <citation type="submission" date="2016-01" db="EMBL/GenBank/DDBJ databases">
        <authorList>
            <person name="Regsiter A."/>
            <person name="william w."/>
        </authorList>
    </citation>
    <scope>NUCLEOTIDE SEQUENCE [LARGE SCALE GENOMIC DNA]</scope>
    <source>
        <strain evidence="3 4">CFBP 5494</strain>
    </source>
</reference>
<feature type="compositionally biased region" description="Low complexity" evidence="2">
    <location>
        <begin position="301"/>
        <end position="313"/>
    </location>
</feature>
<feature type="region of interest" description="Disordered" evidence="2">
    <location>
        <begin position="301"/>
        <end position="330"/>
    </location>
</feature>
<evidence type="ECO:0000313" key="4">
    <source>
        <dbReference type="Proteomes" id="UP000191933"/>
    </source>
</evidence>
<comment type="caution">
    <text evidence="3">The sequence shown here is derived from an EMBL/GenBank/DDBJ whole genome shotgun (WGS) entry which is preliminary data.</text>
</comment>
<evidence type="ECO:0000313" key="3">
    <source>
        <dbReference type="EMBL" id="CUW91110.1"/>
    </source>
</evidence>
<proteinExistence type="predicted"/>
<feature type="compositionally biased region" description="Low complexity" evidence="2">
    <location>
        <begin position="320"/>
        <end position="330"/>
    </location>
</feature>
<sequence>MIEYAILFGLGFLTATLLALLIAPAIHRRIVAYTENRIRATMPISPQEVRAQKDMARALYAAENAKVRQELETEREKNTSLRLANEAASSDAYRLGEQNRSFSLKIEELTLEIGELRAALDASEERAGIIQANLLQQEQAANERASQMSDLTARLTNLTRELDDSKILAATRDLEAEQAKQSATRFRKEGETVTRELQDIASRNREAMEAVARESRKVTRLEEQLASTIAKNADLDTMLTLRNQEVARLKEQLAATGGRSNDMIIRLPNPAVPVEKPVERQQAAAPAHAATLETAPAIETDAQQTAAPEDAAPASPPEEPGAQPGASAPEGLEQEIEDIRNQGTALTERLLNVRGTGNDEPIRREIARIAAEMIALTAAQEGEASPIPGLLAKASGSSGRESLAKRAKVVMEKRKR</sequence>
<dbReference type="AlphaFoldDB" id="A0A9W5B167"/>
<name>A0A9W5B167_9HYPH</name>
<feature type="coiled-coil region" evidence="1">
    <location>
        <begin position="57"/>
        <end position="168"/>
    </location>
</feature>
<keyword evidence="4" id="KW-1185">Reference proteome</keyword>
<accession>A0A9W5B167</accession>
<evidence type="ECO:0000256" key="2">
    <source>
        <dbReference type="SAM" id="MobiDB-lite"/>
    </source>
</evidence>
<dbReference type="RefSeq" id="WP_072494786.1">
    <property type="nucleotide sequence ID" value="NZ_LT009718.1"/>
</dbReference>
<feature type="region of interest" description="Disordered" evidence="2">
    <location>
        <begin position="390"/>
        <end position="416"/>
    </location>
</feature>
<gene>
    <name evidence="3" type="ORF">AGR2A_Cc200012</name>
</gene>